<dbReference type="Proteomes" id="UP000824540">
    <property type="component" value="Unassembled WGS sequence"/>
</dbReference>
<accession>A0A8T2NJE3</accession>
<evidence type="ECO:0000313" key="3">
    <source>
        <dbReference type="Proteomes" id="UP000824540"/>
    </source>
</evidence>
<reference evidence="2" key="1">
    <citation type="thesis" date="2021" institute="BYU ScholarsArchive" country="Provo, UT, USA">
        <title>Applications of and Algorithms for Genome Assembly and Genomic Analyses with an Emphasis on Marine Teleosts.</title>
        <authorList>
            <person name="Pickett B.D."/>
        </authorList>
    </citation>
    <scope>NUCLEOTIDE SEQUENCE</scope>
    <source>
        <strain evidence="2">HI-2016</strain>
    </source>
</reference>
<feature type="compositionally biased region" description="Basic and acidic residues" evidence="1">
    <location>
        <begin position="48"/>
        <end position="71"/>
    </location>
</feature>
<evidence type="ECO:0000256" key="1">
    <source>
        <dbReference type="SAM" id="MobiDB-lite"/>
    </source>
</evidence>
<dbReference type="AlphaFoldDB" id="A0A8T2NJE3"/>
<gene>
    <name evidence="2" type="ORF">JZ751_024110</name>
</gene>
<comment type="caution">
    <text evidence="2">The sequence shown here is derived from an EMBL/GenBank/DDBJ whole genome shotgun (WGS) entry which is preliminary data.</text>
</comment>
<proteinExistence type="predicted"/>
<evidence type="ECO:0000313" key="2">
    <source>
        <dbReference type="EMBL" id="KAG9339081.1"/>
    </source>
</evidence>
<feature type="region of interest" description="Disordered" evidence="1">
    <location>
        <begin position="39"/>
        <end position="71"/>
    </location>
</feature>
<organism evidence="2 3">
    <name type="scientific">Albula glossodonta</name>
    <name type="common">roundjaw bonefish</name>
    <dbReference type="NCBI Taxonomy" id="121402"/>
    <lineage>
        <taxon>Eukaryota</taxon>
        <taxon>Metazoa</taxon>
        <taxon>Chordata</taxon>
        <taxon>Craniata</taxon>
        <taxon>Vertebrata</taxon>
        <taxon>Euteleostomi</taxon>
        <taxon>Actinopterygii</taxon>
        <taxon>Neopterygii</taxon>
        <taxon>Teleostei</taxon>
        <taxon>Albuliformes</taxon>
        <taxon>Albulidae</taxon>
        <taxon>Albula</taxon>
    </lineage>
</organism>
<name>A0A8T2NJE3_9TELE</name>
<protein>
    <submittedName>
        <fullName evidence="2">Uncharacterized protein</fullName>
    </submittedName>
</protein>
<keyword evidence="3" id="KW-1185">Reference proteome</keyword>
<dbReference type="EMBL" id="JAFBMS010000058">
    <property type="protein sequence ID" value="KAG9339081.1"/>
    <property type="molecule type" value="Genomic_DNA"/>
</dbReference>
<dbReference type="OrthoDB" id="8947254at2759"/>
<sequence>MSSPKLYLPELLSEAMRGICKEEDYAFLDKVDDTKCEVVDDGQEEEEWKERREERIRRRQEREQKEAERQRQLEEIKKNFQRKMLEKEMGLSQGAGCKKIECDGTN</sequence>